<dbReference type="PANTHER" id="PTHR33223">
    <property type="entry name" value="CCHC-TYPE DOMAIN-CONTAINING PROTEIN"/>
    <property type="match status" value="1"/>
</dbReference>
<evidence type="ECO:0000256" key="1">
    <source>
        <dbReference type="SAM" id="MobiDB-lite"/>
    </source>
</evidence>
<name>A0A371I4C0_MUCPR</name>
<dbReference type="PANTHER" id="PTHR33223:SF10">
    <property type="entry name" value="AMINOTRANSFERASE-LIKE PLANT MOBILE DOMAIN-CONTAINING PROTEIN"/>
    <property type="match status" value="1"/>
</dbReference>
<dbReference type="Proteomes" id="UP000257109">
    <property type="component" value="Unassembled WGS sequence"/>
</dbReference>
<dbReference type="STRING" id="157652.A0A371I4C0"/>
<evidence type="ECO:0000313" key="3">
    <source>
        <dbReference type="Proteomes" id="UP000257109"/>
    </source>
</evidence>
<dbReference type="EMBL" id="QJKJ01000957">
    <property type="protein sequence ID" value="RDY09853.1"/>
    <property type="molecule type" value="Genomic_DNA"/>
</dbReference>
<keyword evidence="3" id="KW-1185">Reference proteome</keyword>
<proteinExistence type="predicted"/>
<evidence type="ECO:0008006" key="4">
    <source>
        <dbReference type="Google" id="ProtNLM"/>
    </source>
</evidence>
<feature type="compositionally biased region" description="Basic and acidic residues" evidence="1">
    <location>
        <begin position="282"/>
        <end position="307"/>
    </location>
</feature>
<dbReference type="AlphaFoldDB" id="A0A371I4C0"/>
<sequence length="307" mass="35498">MGAMKAVEQREKELHCQIVTMKATMEKPRGVAMPTTEINKIPMPTNFHEVVVEPFDGTHDPHTHLQAFQTQMYINGGNDPLSCKLFVGTLRGMAMHWLATLPSHSIKSFNNLATSFVLQFVANRVKRLKAKGEILKSYLAQFNNAIVRGLRAHQFSDFLALRRLQSMKEIRTCAKKHIEAEEDQADWLEGEPKHPARPRDYRLNFTPLREKRAQILREMCHTWLLKFPKEVKDRFHRAYDHSIEECRTLQEQIERLIQEGHLGRYVLGKGKNGHVSLRPSRRGTEDEPRSDGRETRGERRDRGKGAD</sequence>
<accession>A0A371I4C0</accession>
<feature type="non-terminal residue" evidence="2">
    <location>
        <position position="1"/>
    </location>
</feature>
<organism evidence="2 3">
    <name type="scientific">Mucuna pruriens</name>
    <name type="common">Velvet bean</name>
    <name type="synonym">Dolichos pruriens</name>
    <dbReference type="NCBI Taxonomy" id="157652"/>
    <lineage>
        <taxon>Eukaryota</taxon>
        <taxon>Viridiplantae</taxon>
        <taxon>Streptophyta</taxon>
        <taxon>Embryophyta</taxon>
        <taxon>Tracheophyta</taxon>
        <taxon>Spermatophyta</taxon>
        <taxon>Magnoliopsida</taxon>
        <taxon>eudicotyledons</taxon>
        <taxon>Gunneridae</taxon>
        <taxon>Pentapetalae</taxon>
        <taxon>rosids</taxon>
        <taxon>fabids</taxon>
        <taxon>Fabales</taxon>
        <taxon>Fabaceae</taxon>
        <taxon>Papilionoideae</taxon>
        <taxon>50 kb inversion clade</taxon>
        <taxon>NPAAA clade</taxon>
        <taxon>indigoferoid/millettioid clade</taxon>
        <taxon>Phaseoleae</taxon>
        <taxon>Mucuna</taxon>
    </lineage>
</organism>
<reference evidence="2" key="1">
    <citation type="submission" date="2018-05" db="EMBL/GenBank/DDBJ databases">
        <title>Draft genome of Mucuna pruriens seed.</title>
        <authorList>
            <person name="Nnadi N.E."/>
            <person name="Vos R."/>
            <person name="Hasami M.H."/>
            <person name="Devisetty U.K."/>
            <person name="Aguiy J.C."/>
        </authorList>
    </citation>
    <scope>NUCLEOTIDE SEQUENCE [LARGE SCALE GENOMIC DNA]</scope>
    <source>
        <strain evidence="2">JCA_2017</strain>
    </source>
</reference>
<feature type="region of interest" description="Disordered" evidence="1">
    <location>
        <begin position="268"/>
        <end position="307"/>
    </location>
</feature>
<comment type="caution">
    <text evidence="2">The sequence shown here is derived from an EMBL/GenBank/DDBJ whole genome shotgun (WGS) entry which is preliminary data.</text>
</comment>
<protein>
    <recommendedName>
        <fullName evidence="4">Retrotransposon gag domain-containing protein</fullName>
    </recommendedName>
</protein>
<evidence type="ECO:0000313" key="2">
    <source>
        <dbReference type="EMBL" id="RDY09853.1"/>
    </source>
</evidence>
<gene>
    <name evidence="2" type="ORF">CR513_05713</name>
</gene>